<evidence type="ECO:0000313" key="2">
    <source>
        <dbReference type="Proteomes" id="UP000291343"/>
    </source>
</evidence>
<dbReference type="InParanoid" id="A0A482X1Q6"/>
<proteinExistence type="predicted"/>
<sequence length="134" mass="15675">MFLGIIWHYAIIFKRAFHGERLEQHTDVPCHYAIIFKRASHAKRLATVCHTVGEKLAIPTTDQILQQWQRSLVEYLFLSGCFVKDIFETEAKLLLKSGSICISDFEQRTVWWLDVHFRFAKDAVYNTPAKDVFL</sequence>
<name>A0A482X1Q6_LAOST</name>
<accession>A0A482X1Q6</accession>
<dbReference type="Proteomes" id="UP000291343">
    <property type="component" value="Unassembled WGS sequence"/>
</dbReference>
<dbReference type="EMBL" id="QKKF02019592">
    <property type="protein sequence ID" value="RZF39784.1"/>
    <property type="molecule type" value="Genomic_DNA"/>
</dbReference>
<protein>
    <submittedName>
        <fullName evidence="1">Uncharacterized protein</fullName>
    </submittedName>
</protein>
<evidence type="ECO:0000313" key="1">
    <source>
        <dbReference type="EMBL" id="RZF39784.1"/>
    </source>
</evidence>
<dbReference type="AlphaFoldDB" id="A0A482X1Q6"/>
<gene>
    <name evidence="1" type="ORF">LSTR_LSTR012096</name>
</gene>
<comment type="caution">
    <text evidence="1">The sequence shown here is derived from an EMBL/GenBank/DDBJ whole genome shotgun (WGS) entry which is preliminary data.</text>
</comment>
<organism evidence="1 2">
    <name type="scientific">Laodelphax striatellus</name>
    <name type="common">Small brown planthopper</name>
    <name type="synonym">Delphax striatella</name>
    <dbReference type="NCBI Taxonomy" id="195883"/>
    <lineage>
        <taxon>Eukaryota</taxon>
        <taxon>Metazoa</taxon>
        <taxon>Ecdysozoa</taxon>
        <taxon>Arthropoda</taxon>
        <taxon>Hexapoda</taxon>
        <taxon>Insecta</taxon>
        <taxon>Pterygota</taxon>
        <taxon>Neoptera</taxon>
        <taxon>Paraneoptera</taxon>
        <taxon>Hemiptera</taxon>
        <taxon>Auchenorrhyncha</taxon>
        <taxon>Fulgoroidea</taxon>
        <taxon>Delphacidae</taxon>
        <taxon>Criomorphinae</taxon>
        <taxon>Laodelphax</taxon>
    </lineage>
</organism>
<reference evidence="1 2" key="1">
    <citation type="journal article" date="2017" name="Gigascience">
        <title>Genome sequence of the small brown planthopper, Laodelphax striatellus.</title>
        <authorList>
            <person name="Zhu J."/>
            <person name="Jiang F."/>
            <person name="Wang X."/>
            <person name="Yang P."/>
            <person name="Bao Y."/>
            <person name="Zhao W."/>
            <person name="Wang W."/>
            <person name="Lu H."/>
            <person name="Wang Q."/>
            <person name="Cui N."/>
            <person name="Li J."/>
            <person name="Chen X."/>
            <person name="Luo L."/>
            <person name="Yu J."/>
            <person name="Kang L."/>
            <person name="Cui F."/>
        </authorList>
    </citation>
    <scope>NUCLEOTIDE SEQUENCE [LARGE SCALE GENOMIC DNA]</scope>
    <source>
        <strain evidence="1">Lst14</strain>
    </source>
</reference>
<keyword evidence="2" id="KW-1185">Reference proteome</keyword>